<evidence type="ECO:0000313" key="3">
    <source>
        <dbReference type="Proteomes" id="UP000198290"/>
    </source>
</evidence>
<accession>A0A3G9G978</accession>
<dbReference type="InterPro" id="IPR004864">
    <property type="entry name" value="LEA_2"/>
</dbReference>
<dbReference type="GO" id="GO:0009269">
    <property type="term" value="P:response to desiccation"/>
    <property type="evidence" value="ECO:0007669"/>
    <property type="project" value="InterPro"/>
</dbReference>
<keyword evidence="3" id="KW-1185">Reference proteome</keyword>
<dbReference type="SMART" id="SM00769">
    <property type="entry name" value="WHy"/>
    <property type="match status" value="1"/>
</dbReference>
<feature type="domain" description="Water stress and hypersensitive response" evidence="1">
    <location>
        <begin position="31"/>
        <end position="148"/>
    </location>
</feature>
<dbReference type="OrthoDB" id="5421820at2"/>
<gene>
    <name evidence="2" type="ORF">DLM_0362</name>
</gene>
<name>A0A3G9G978_9NEIS</name>
<reference evidence="2 3" key="2">
    <citation type="journal article" date="2017" name="Genome Announc.">
        <title>Draft genome sequence of Aquitalea magnusonii strain H3, a plant growth-promoting bacterium of duckweed Lemna minor.</title>
        <authorList>
            <person name="Ishizawa H."/>
            <person name="Kuroda M."/>
            <person name="Ike M."/>
        </authorList>
    </citation>
    <scope>NUCLEOTIDE SEQUENCE [LARGE SCALE GENOMIC DNA]</scope>
    <source>
        <strain evidence="2 3">H3</strain>
    </source>
</reference>
<protein>
    <submittedName>
        <fullName evidence="2">Putative lipoprotein</fullName>
    </submittedName>
</protein>
<dbReference type="AlphaFoldDB" id="A0A3G9G978"/>
<sequence length="150" mass="16276">MKRHDLLRLITLLLCLWLSGCGTFGLKKPQVSLVDIRPAASTLLEQNFDLTLRLQNPNTVPLRASGLSFELSVAGQHMASGVSNQAINVAALGESEIQVRVHTSLGSWLKQLGKAVQGDGKLEYQLQGRLEDLQGVASLPFSSSGEWKLP</sequence>
<keyword evidence="2" id="KW-0449">Lipoprotein</keyword>
<dbReference type="RefSeq" id="WP_089085061.1">
    <property type="nucleotide sequence ID" value="NZ_AP018823.1"/>
</dbReference>
<dbReference type="STRING" id="332411.VI06_04805"/>
<evidence type="ECO:0000313" key="2">
    <source>
        <dbReference type="EMBL" id="BBF84034.1"/>
    </source>
</evidence>
<reference evidence="3" key="1">
    <citation type="journal article" date="2017" name="Biotechnol. Biofuels">
        <title>Evaluation of environmental bacterial communities as a factor affecting the growth of duckweed Lemna minor.</title>
        <authorList>
            <person name="Ishizawa H."/>
            <person name="Kuroda M."/>
            <person name="Morikawa M."/>
            <person name="Ike M."/>
        </authorList>
    </citation>
    <scope>NUCLEOTIDE SEQUENCE [LARGE SCALE GENOMIC DNA]</scope>
    <source>
        <strain evidence="3">H3</strain>
    </source>
</reference>
<proteinExistence type="predicted"/>
<dbReference type="SUPFAM" id="SSF117070">
    <property type="entry name" value="LEA14-like"/>
    <property type="match status" value="1"/>
</dbReference>
<organism evidence="2 3">
    <name type="scientific">Aquitalea magnusonii</name>
    <dbReference type="NCBI Taxonomy" id="332411"/>
    <lineage>
        <taxon>Bacteria</taxon>
        <taxon>Pseudomonadati</taxon>
        <taxon>Pseudomonadota</taxon>
        <taxon>Betaproteobacteria</taxon>
        <taxon>Neisseriales</taxon>
        <taxon>Chromobacteriaceae</taxon>
        <taxon>Aquitalea</taxon>
    </lineage>
</organism>
<dbReference type="EMBL" id="AP018823">
    <property type="protein sequence ID" value="BBF84034.1"/>
    <property type="molecule type" value="Genomic_DNA"/>
</dbReference>
<dbReference type="Gene3D" id="2.60.40.1820">
    <property type="match status" value="1"/>
</dbReference>
<dbReference type="KEGG" id="amah:DLM_0362"/>
<reference evidence="3" key="3">
    <citation type="journal article" date="2017" name="Plant Physiol. Biochem.">
        <title>Differential oxidative and antioxidative response of duckweed Lemna minor toward plant growth promoting/inhibiting bacteria.</title>
        <authorList>
            <person name="Ishizawa H."/>
            <person name="Kuroda M."/>
            <person name="Morikawa M."/>
            <person name="Ike M."/>
        </authorList>
    </citation>
    <scope>NUCLEOTIDE SEQUENCE [LARGE SCALE GENOMIC DNA]</scope>
    <source>
        <strain evidence="3">H3</strain>
    </source>
</reference>
<dbReference type="Proteomes" id="UP000198290">
    <property type="component" value="Chromosome"/>
</dbReference>
<dbReference type="PROSITE" id="PS51257">
    <property type="entry name" value="PROKAR_LIPOPROTEIN"/>
    <property type="match status" value="1"/>
</dbReference>
<dbReference type="Pfam" id="PF03168">
    <property type="entry name" value="LEA_2"/>
    <property type="match status" value="1"/>
</dbReference>
<evidence type="ECO:0000259" key="1">
    <source>
        <dbReference type="SMART" id="SM00769"/>
    </source>
</evidence>
<dbReference type="InterPro" id="IPR013990">
    <property type="entry name" value="WHy-dom"/>
</dbReference>